<sequence length="619" mass="70575">MKILMIPLNKWLLNRWMVLLMMFVFKAHAVETIMSPQDGEYANASRCAYNHAYQENWHNDSYQYIVDNAAGCYVLIDPFELEGSQAEMANQVSAIKAQWDIKGVRNEVGCYISVGTAENWREDFAQLQPFSVTKQWGEWAGEYFIKDLDGALPIMKQRIDRLAAFGCDWVEYDNMDWMEDEDYASTYGYIADPVQGYLYMEALCEHTRGQGMLCMSKNTRGVFGQHMDGVTFESYGNERDDDGVIGNHWWPKQDLIDFLNEEKLVLINHYHEDDCTGLYSKEVISQYGEKSDLISLICESEYLSSHQATSYRHYNEHGLGGVPPAPPQIVQAEAQLVGNALDNSDVQYDEVVVVSWDDKTERTSGVEDYTLSADIPAGVEQVWLRVCTDNPNRSHNQYTVNGVELSFPYSDSWQWLKVSASETLTVAFDTTNTYLDRIGYTDSLISETELNVLHSPTYCAWASKDENGGFDPVIEPVVVEAEDQNVGNGLDGNDEQDNEGVVVTWRNLDERRPRKNYHLIAQVPADMSTAWLRVCTDNPQYQNRFTINDVPHEFEYSALWQWIKVSDAVGDQLVVSLETTDTYLDRIAFDQGLASDNQILTYLNDVYPNDSNGCIWATR</sequence>
<organism evidence="2 3">
    <name type="scientific">Litoribacillus peritrichatus</name>
    <dbReference type="NCBI Taxonomy" id="718191"/>
    <lineage>
        <taxon>Bacteria</taxon>
        <taxon>Pseudomonadati</taxon>
        <taxon>Pseudomonadota</taxon>
        <taxon>Gammaproteobacteria</taxon>
        <taxon>Oceanospirillales</taxon>
        <taxon>Oceanospirillaceae</taxon>
        <taxon>Litoribacillus</taxon>
    </lineage>
</organism>
<protein>
    <recommendedName>
        <fullName evidence="1">Glycoside-hydrolase family GH114 TIM-barrel domain-containing protein</fullName>
    </recommendedName>
</protein>
<dbReference type="EMBL" id="BAABBN010000015">
    <property type="protein sequence ID" value="GAA3940763.1"/>
    <property type="molecule type" value="Genomic_DNA"/>
</dbReference>
<gene>
    <name evidence="2" type="ORF">GCM10022277_40920</name>
</gene>
<dbReference type="InterPro" id="IPR013785">
    <property type="entry name" value="Aldolase_TIM"/>
</dbReference>
<dbReference type="Pfam" id="PF03537">
    <property type="entry name" value="Glyco_hydro_114"/>
    <property type="match status" value="1"/>
</dbReference>
<name>A0ABP7NA33_9GAMM</name>
<dbReference type="SUPFAM" id="SSF51445">
    <property type="entry name" value="(Trans)glycosidases"/>
    <property type="match status" value="1"/>
</dbReference>
<feature type="domain" description="Glycoside-hydrolase family GH114 TIM-barrel" evidence="1">
    <location>
        <begin position="72"/>
        <end position="233"/>
    </location>
</feature>
<reference evidence="3" key="1">
    <citation type="journal article" date="2019" name="Int. J. Syst. Evol. Microbiol.">
        <title>The Global Catalogue of Microorganisms (GCM) 10K type strain sequencing project: providing services to taxonomists for standard genome sequencing and annotation.</title>
        <authorList>
            <consortium name="The Broad Institute Genomics Platform"/>
            <consortium name="The Broad Institute Genome Sequencing Center for Infectious Disease"/>
            <person name="Wu L."/>
            <person name="Ma J."/>
        </authorList>
    </citation>
    <scope>NUCLEOTIDE SEQUENCE [LARGE SCALE GENOMIC DNA]</scope>
    <source>
        <strain evidence="3">JCM 17551</strain>
    </source>
</reference>
<comment type="caution">
    <text evidence="2">The sequence shown here is derived from an EMBL/GenBank/DDBJ whole genome shotgun (WGS) entry which is preliminary data.</text>
</comment>
<evidence type="ECO:0000313" key="3">
    <source>
        <dbReference type="Proteomes" id="UP001501565"/>
    </source>
</evidence>
<dbReference type="Proteomes" id="UP001501565">
    <property type="component" value="Unassembled WGS sequence"/>
</dbReference>
<dbReference type="PANTHER" id="PTHR35273">
    <property type="entry name" value="ALPHA-1,4 POLYGALACTOSAMINIDASE, PUTATIVE (AFU_ORTHOLOGUE AFUA_3G07890)-RELATED"/>
    <property type="match status" value="1"/>
</dbReference>
<keyword evidence="3" id="KW-1185">Reference proteome</keyword>
<dbReference type="PANTHER" id="PTHR35273:SF2">
    <property type="entry name" value="ALPHA-GALACTOSIDASE"/>
    <property type="match status" value="1"/>
</dbReference>
<dbReference type="InterPro" id="IPR004352">
    <property type="entry name" value="GH114_TIM-barrel"/>
</dbReference>
<evidence type="ECO:0000313" key="2">
    <source>
        <dbReference type="EMBL" id="GAA3940763.1"/>
    </source>
</evidence>
<dbReference type="Gene3D" id="3.20.20.70">
    <property type="entry name" value="Aldolase class I"/>
    <property type="match status" value="1"/>
</dbReference>
<proteinExistence type="predicted"/>
<accession>A0ABP7NA33</accession>
<evidence type="ECO:0000259" key="1">
    <source>
        <dbReference type="Pfam" id="PF03537"/>
    </source>
</evidence>
<dbReference type="RefSeq" id="WP_344800513.1">
    <property type="nucleotide sequence ID" value="NZ_BAABBN010000015.1"/>
</dbReference>
<dbReference type="InterPro" id="IPR017853">
    <property type="entry name" value="GH"/>
</dbReference>